<accession>A0A6J6WK53</accession>
<dbReference type="InterPro" id="IPR022939">
    <property type="entry name" value="Nb(III)_bact/plant"/>
</dbReference>
<dbReference type="Gene3D" id="2.40.128.20">
    <property type="match status" value="1"/>
</dbReference>
<dbReference type="InterPro" id="IPR012674">
    <property type="entry name" value="Calycin"/>
</dbReference>
<dbReference type="Pfam" id="PF08768">
    <property type="entry name" value="THAP4_heme-bd"/>
    <property type="match status" value="1"/>
</dbReference>
<proteinExistence type="inferred from homology"/>
<dbReference type="EMBL" id="CAEZZQ010000110">
    <property type="protein sequence ID" value="CAB4783886.1"/>
    <property type="molecule type" value="Genomic_DNA"/>
</dbReference>
<dbReference type="PANTHER" id="PTHR15854">
    <property type="entry name" value="THAP4 PROTEIN"/>
    <property type="match status" value="1"/>
</dbReference>
<sequence length="164" mass="18290">MAFEIPADLHPDLLPLSWLLGTWRGRGHGEYPGIAPFEFAQEVVFGHDTRPFLTYYSRAWIVAADGEILRPAGSETGFWRPKPNNTLEVVLSHATGISEGWVGRYDGAKIQLAMDHAYSAPSAKTVTEGHRLYGLVEGELFFAYDMGTPEHELQPHLWATLPRA</sequence>
<dbReference type="PANTHER" id="PTHR15854:SF4">
    <property type="entry name" value="PEROXYNITRITE ISOMERASE THAP4"/>
    <property type="match status" value="1"/>
</dbReference>
<dbReference type="CDD" id="cd07828">
    <property type="entry name" value="lipocalin_heme-bd-THAP4-like"/>
    <property type="match status" value="1"/>
</dbReference>
<evidence type="ECO:0000313" key="2">
    <source>
        <dbReference type="EMBL" id="CAB4783886.1"/>
    </source>
</evidence>
<dbReference type="AlphaFoldDB" id="A0A6J6WK53"/>
<dbReference type="InterPro" id="IPR014878">
    <property type="entry name" value="THAP4-like_heme-bd"/>
</dbReference>
<feature type="domain" description="THAP4-like heme-binding" evidence="1">
    <location>
        <begin position="12"/>
        <end position="163"/>
    </location>
</feature>
<dbReference type="InterPro" id="IPR045165">
    <property type="entry name" value="Nitrobindin"/>
</dbReference>
<dbReference type="HAMAP" id="MF_01297">
    <property type="entry name" value="nitrobindin"/>
    <property type="match status" value="1"/>
</dbReference>
<gene>
    <name evidence="2" type="ORF">UFOPK2894_01380</name>
</gene>
<name>A0A6J6WK53_9ZZZZ</name>
<reference evidence="2" key="1">
    <citation type="submission" date="2020-05" db="EMBL/GenBank/DDBJ databases">
        <authorList>
            <person name="Chiriac C."/>
            <person name="Salcher M."/>
            <person name="Ghai R."/>
            <person name="Kavagutti S V."/>
        </authorList>
    </citation>
    <scope>NUCLEOTIDE SEQUENCE</scope>
</reference>
<dbReference type="SUPFAM" id="SSF50814">
    <property type="entry name" value="Lipocalins"/>
    <property type="match status" value="1"/>
</dbReference>
<evidence type="ECO:0000259" key="1">
    <source>
        <dbReference type="Pfam" id="PF08768"/>
    </source>
</evidence>
<organism evidence="2">
    <name type="scientific">freshwater metagenome</name>
    <dbReference type="NCBI Taxonomy" id="449393"/>
    <lineage>
        <taxon>unclassified sequences</taxon>
        <taxon>metagenomes</taxon>
        <taxon>ecological metagenomes</taxon>
    </lineage>
</organism>
<protein>
    <submittedName>
        <fullName evidence="2">Unannotated protein</fullName>
    </submittedName>
</protein>